<proteinExistence type="predicted"/>
<dbReference type="PROSITE" id="PS50097">
    <property type="entry name" value="BTB"/>
    <property type="match status" value="1"/>
</dbReference>
<reference evidence="2 3" key="1">
    <citation type="journal article" date="2024" name="Commun. Biol.">
        <title>Comparative genomic analysis of thermophilic fungi reveals convergent evolutionary adaptations and gene losses.</title>
        <authorList>
            <person name="Steindorff A.S."/>
            <person name="Aguilar-Pontes M.V."/>
            <person name="Robinson A.J."/>
            <person name="Andreopoulos B."/>
            <person name="LaButti K."/>
            <person name="Kuo A."/>
            <person name="Mondo S."/>
            <person name="Riley R."/>
            <person name="Otillar R."/>
            <person name="Haridas S."/>
            <person name="Lipzen A."/>
            <person name="Grimwood J."/>
            <person name="Schmutz J."/>
            <person name="Clum A."/>
            <person name="Reid I.D."/>
            <person name="Moisan M.C."/>
            <person name="Butler G."/>
            <person name="Nguyen T.T.M."/>
            <person name="Dewar K."/>
            <person name="Conant G."/>
            <person name="Drula E."/>
            <person name="Henrissat B."/>
            <person name="Hansel C."/>
            <person name="Singer S."/>
            <person name="Hutchinson M.I."/>
            <person name="de Vries R.P."/>
            <person name="Natvig D.O."/>
            <person name="Powell A.J."/>
            <person name="Tsang A."/>
            <person name="Grigoriev I.V."/>
        </authorList>
    </citation>
    <scope>NUCLEOTIDE SEQUENCE [LARGE SCALE GENOMIC DNA]</scope>
    <source>
        <strain evidence="2 3">CBS 494.80</strain>
    </source>
</reference>
<accession>A0ABR4C0D4</accession>
<name>A0ABR4C0D4_9HELO</name>
<organism evidence="2 3">
    <name type="scientific">Oculimacula yallundae</name>
    <dbReference type="NCBI Taxonomy" id="86028"/>
    <lineage>
        <taxon>Eukaryota</taxon>
        <taxon>Fungi</taxon>
        <taxon>Dikarya</taxon>
        <taxon>Ascomycota</taxon>
        <taxon>Pezizomycotina</taxon>
        <taxon>Leotiomycetes</taxon>
        <taxon>Helotiales</taxon>
        <taxon>Ploettnerulaceae</taxon>
        <taxon>Oculimacula</taxon>
    </lineage>
</organism>
<comment type="caution">
    <text evidence="2">The sequence shown here is derived from an EMBL/GenBank/DDBJ whole genome shotgun (WGS) entry which is preliminary data.</text>
</comment>
<keyword evidence="3" id="KW-1185">Reference proteome</keyword>
<dbReference type="Gene3D" id="3.30.710.10">
    <property type="entry name" value="Potassium Channel Kv1.1, Chain A"/>
    <property type="match status" value="1"/>
</dbReference>
<dbReference type="InterPro" id="IPR000210">
    <property type="entry name" value="BTB/POZ_dom"/>
</dbReference>
<sequence>MPPRSPFVAQSPAIMTNMSFTTSPRASSTNSTKPTSCRFIANSRATKGEITKSGSNQSFTVAVNQNKHAPILDLLLSTNSSREEEPGASTTVFATRYNKLWAVSKAGACITVTYLGNYQDKSKRTWRVLSCFPPVRSTDSSIVKRQVTIKVLTIVNLPASVEELPPNVETNSLYPLLTHLKFRLNHRVLRMQALNIAIIEASAFVFDVVQAACLSRRAASSSEPSLLAGRKRNQVKEIRASRILPATHDLVLIVLDDGEHLEVEKGLLVHTSKYFGSIFGSQNNWLETNTGVVYLDGFEQATMSVYLHWLDTGNIRDTVDLLPAIPHLPFLHLPAPQTHAPVLVGNKSTVFIADAPMRIRSLVSAYLLGDYLGTPSFQNDIMDSLLLEYQNLYEKDNQIPLYNIPIITSNFGRASAIQKLVADAVYACLSPESMNKAVRMGLLNGDVTAAVASIGMGNEAVRRLGRDMPWDRLKCRYHVHPEGHLSGICQDMWSLEREFEEYLNPPSQSAWTNADHW</sequence>
<dbReference type="InterPro" id="IPR011333">
    <property type="entry name" value="SKP1/BTB/POZ_sf"/>
</dbReference>
<evidence type="ECO:0000313" key="3">
    <source>
        <dbReference type="Proteomes" id="UP001595075"/>
    </source>
</evidence>
<gene>
    <name evidence="2" type="ORF">VTL71DRAFT_5183</name>
</gene>
<evidence type="ECO:0000313" key="2">
    <source>
        <dbReference type="EMBL" id="KAL2063378.1"/>
    </source>
</evidence>
<dbReference type="EMBL" id="JAZHXI010000015">
    <property type="protein sequence ID" value="KAL2063378.1"/>
    <property type="molecule type" value="Genomic_DNA"/>
</dbReference>
<evidence type="ECO:0000259" key="1">
    <source>
        <dbReference type="PROSITE" id="PS50097"/>
    </source>
</evidence>
<dbReference type="Proteomes" id="UP001595075">
    <property type="component" value="Unassembled WGS sequence"/>
</dbReference>
<dbReference type="SUPFAM" id="SSF54695">
    <property type="entry name" value="POZ domain"/>
    <property type="match status" value="1"/>
</dbReference>
<protein>
    <recommendedName>
        <fullName evidence="1">BTB domain-containing protein</fullName>
    </recommendedName>
</protein>
<feature type="domain" description="BTB" evidence="1">
    <location>
        <begin position="248"/>
        <end position="319"/>
    </location>
</feature>